<organism evidence="1 2">
    <name type="scientific">Candidatus Nomurabacteria bacterium RIFCSPLOWO2_12_FULL_44_11</name>
    <dbReference type="NCBI Taxonomy" id="1801796"/>
    <lineage>
        <taxon>Bacteria</taxon>
        <taxon>Candidatus Nomuraibacteriota</taxon>
    </lineage>
</organism>
<dbReference type="Proteomes" id="UP000178645">
    <property type="component" value="Unassembled WGS sequence"/>
</dbReference>
<name>A0A1F6Y6D6_9BACT</name>
<dbReference type="EMBL" id="MFVU01000015">
    <property type="protein sequence ID" value="OGJ01950.1"/>
    <property type="molecule type" value="Genomic_DNA"/>
</dbReference>
<proteinExistence type="predicted"/>
<accession>A0A1F6Y6D6</accession>
<gene>
    <name evidence="1" type="ORF">A3G53_01535</name>
</gene>
<dbReference type="AlphaFoldDB" id="A0A1F6Y6D6"/>
<evidence type="ECO:0000313" key="2">
    <source>
        <dbReference type="Proteomes" id="UP000178645"/>
    </source>
</evidence>
<protein>
    <submittedName>
        <fullName evidence="1">Uncharacterized protein</fullName>
    </submittedName>
</protein>
<sequence length="109" mass="11921">MTEVDFRKMAGSLAEDAAAHALASALNAASEGHYVFDSLGVKRASWVKSKGGWIIHDRGWALSGQISDDILESAIGRLGGRNQSERGYHRRLILAAARASYEYDRRACQ</sequence>
<reference evidence="1 2" key="1">
    <citation type="journal article" date="2016" name="Nat. Commun.">
        <title>Thousands of microbial genomes shed light on interconnected biogeochemical processes in an aquifer system.</title>
        <authorList>
            <person name="Anantharaman K."/>
            <person name="Brown C.T."/>
            <person name="Hug L.A."/>
            <person name="Sharon I."/>
            <person name="Castelle C.J."/>
            <person name="Probst A.J."/>
            <person name="Thomas B.C."/>
            <person name="Singh A."/>
            <person name="Wilkins M.J."/>
            <person name="Karaoz U."/>
            <person name="Brodie E.L."/>
            <person name="Williams K.H."/>
            <person name="Hubbard S.S."/>
            <person name="Banfield J.F."/>
        </authorList>
    </citation>
    <scope>NUCLEOTIDE SEQUENCE [LARGE SCALE GENOMIC DNA]</scope>
</reference>
<evidence type="ECO:0000313" key="1">
    <source>
        <dbReference type="EMBL" id="OGJ01950.1"/>
    </source>
</evidence>
<comment type="caution">
    <text evidence="1">The sequence shown here is derived from an EMBL/GenBank/DDBJ whole genome shotgun (WGS) entry which is preliminary data.</text>
</comment>